<evidence type="ECO:0000313" key="5">
    <source>
        <dbReference type="EMBL" id="SPD32158.1"/>
    </source>
</evidence>
<gene>
    <name evidence="5" type="ORF">FSB_LOCUS60040</name>
</gene>
<dbReference type="Pfam" id="PF03372">
    <property type="entry name" value="Exo_endo_phos"/>
    <property type="match status" value="1"/>
</dbReference>
<sequence length="888" mass="102698">MNCLTWNCRGLGNPRTVQELARLVRAQDPTVVFLIETWQDDSPLERLRCHLQFDHKFVVKSRNKGGGLCLFWKSEVKLKVHSYSISHIDAIINETESDAWRLTSFYGAPETQHREDSWTLLRRLNSQFSLPWCCMGDFNEIVRADEKQGRLSRSENQMQRFRDVLDDCRFLDLSFTGPSFTWTNNRTGDMTWERLDRAVANPEWLLQFPTARVHHLEGRCEQTIANSWKTKKSGVPMYQVWNKIHACKKGLQIWSRQSFGNVKKQIQETEKQLKQAEATSMQGKDHPNFRSIQKKLYALLNKEERMWRQRSRADWLKAGDQNTRYQVILLVLFRAIHNLSPKPNRADVTKAVLTCLNSGKILKAINHTHITLVPKVKNPEAVAKYRPISLCNVIYKIISKVLVNRLKRILPQIILESQSAFVPGRLITDNILVAFETLHHMHHQRQGKTGSMAIKLDMSKAYDRVEWRYLERVMQQMGFHPTWVNIMMECISIVSYSILVNEGLHLHLQRAKNDGALQGISISRGGPKLTHLFFANDSLLFCKASTTEVSCIQDLLTEYELASGQQINRQKTTLFFSKSTPRHIQNNIKGMLGVPVIRQYEKYLGLPSFVGRAKYSNFAQIKERVWSKLKSWKEKLISQTGREILIKSVAQALPTYAMNCLRLPNRLIKEMEVLIRRFWWGQAGERSKMHWIPWKSLCKSKKGGGLGFRELGFFNEALLAKQVWRLMHNTTSLFYKMKYLSHVNSQVIPSFRTRQECKIDFQNQNYTIITSRCKGPQYPPKQCCDAFLEFACPFADAINDLKTECSVTLFTYINLYGKYPPGVFSNLCVAGQGGIDCPEEAKVEKEKKEKEEKEKKKKSIGIKMGVTHSTLLIIIAANFLVIFLFHSF</sequence>
<evidence type="ECO:0000259" key="3">
    <source>
        <dbReference type="Pfam" id="PF03372"/>
    </source>
</evidence>
<evidence type="ECO:0000256" key="1">
    <source>
        <dbReference type="SAM" id="Phobius"/>
    </source>
</evidence>
<feature type="domain" description="Reverse transcriptase" evidence="2">
    <location>
        <begin position="379"/>
        <end position="580"/>
    </location>
</feature>
<evidence type="ECO:0000259" key="2">
    <source>
        <dbReference type="Pfam" id="PF00078"/>
    </source>
</evidence>
<feature type="domain" description="Endonuclease/exonuclease/phosphatase" evidence="3">
    <location>
        <begin position="4"/>
        <end position="208"/>
    </location>
</feature>
<dbReference type="AlphaFoldDB" id="A0A2N9J5Q6"/>
<dbReference type="SUPFAM" id="SSF56219">
    <property type="entry name" value="DNase I-like"/>
    <property type="match status" value="1"/>
</dbReference>
<keyword evidence="1" id="KW-0472">Membrane</keyword>
<dbReference type="InterPro" id="IPR005135">
    <property type="entry name" value="Endo/exonuclease/phosphatase"/>
</dbReference>
<dbReference type="GO" id="GO:0003824">
    <property type="term" value="F:catalytic activity"/>
    <property type="evidence" value="ECO:0007669"/>
    <property type="project" value="InterPro"/>
</dbReference>
<keyword evidence="1" id="KW-1133">Transmembrane helix</keyword>
<dbReference type="PANTHER" id="PTHR33116">
    <property type="entry name" value="REVERSE TRANSCRIPTASE ZINC-BINDING DOMAIN-CONTAINING PROTEIN-RELATED-RELATED"/>
    <property type="match status" value="1"/>
</dbReference>
<protein>
    <recommendedName>
        <fullName evidence="6">Reverse transcriptase domain-containing protein</fullName>
    </recommendedName>
</protein>
<dbReference type="InterPro" id="IPR000477">
    <property type="entry name" value="RT_dom"/>
</dbReference>
<feature type="domain" description="GPI-anchored protein LLG1-like" evidence="4">
    <location>
        <begin position="759"/>
        <end position="835"/>
    </location>
</feature>
<dbReference type="InterPro" id="IPR058888">
    <property type="entry name" value="LLG1-like"/>
</dbReference>
<dbReference type="InterPro" id="IPR036691">
    <property type="entry name" value="Endo/exonu/phosph_ase_sf"/>
</dbReference>
<feature type="transmembrane region" description="Helical" evidence="1">
    <location>
        <begin position="865"/>
        <end position="885"/>
    </location>
</feature>
<evidence type="ECO:0008006" key="6">
    <source>
        <dbReference type="Google" id="ProtNLM"/>
    </source>
</evidence>
<dbReference type="CDD" id="cd01650">
    <property type="entry name" value="RT_nLTR_like"/>
    <property type="match status" value="1"/>
</dbReference>
<dbReference type="PANTHER" id="PTHR33116:SF86">
    <property type="entry name" value="REVERSE TRANSCRIPTASE DOMAIN-CONTAINING PROTEIN"/>
    <property type="match status" value="1"/>
</dbReference>
<dbReference type="EMBL" id="OIVN01006391">
    <property type="protein sequence ID" value="SPD32158.1"/>
    <property type="molecule type" value="Genomic_DNA"/>
</dbReference>
<name>A0A2N9J5Q6_FAGSY</name>
<dbReference type="Pfam" id="PF00078">
    <property type="entry name" value="RVT_1"/>
    <property type="match status" value="1"/>
</dbReference>
<dbReference type="Pfam" id="PF26578">
    <property type="entry name" value="LLG1"/>
    <property type="match status" value="1"/>
</dbReference>
<dbReference type="Gene3D" id="3.60.10.10">
    <property type="entry name" value="Endonuclease/exonuclease/phosphatase"/>
    <property type="match status" value="1"/>
</dbReference>
<dbReference type="SUPFAM" id="SSF56672">
    <property type="entry name" value="DNA/RNA polymerases"/>
    <property type="match status" value="1"/>
</dbReference>
<evidence type="ECO:0000259" key="4">
    <source>
        <dbReference type="Pfam" id="PF26578"/>
    </source>
</evidence>
<accession>A0A2N9J5Q6</accession>
<keyword evidence="1" id="KW-0812">Transmembrane</keyword>
<reference evidence="5" key="1">
    <citation type="submission" date="2018-02" db="EMBL/GenBank/DDBJ databases">
        <authorList>
            <person name="Cohen D.B."/>
            <person name="Kent A.D."/>
        </authorList>
    </citation>
    <scope>NUCLEOTIDE SEQUENCE</scope>
</reference>
<organism evidence="5">
    <name type="scientific">Fagus sylvatica</name>
    <name type="common">Beechnut</name>
    <dbReference type="NCBI Taxonomy" id="28930"/>
    <lineage>
        <taxon>Eukaryota</taxon>
        <taxon>Viridiplantae</taxon>
        <taxon>Streptophyta</taxon>
        <taxon>Embryophyta</taxon>
        <taxon>Tracheophyta</taxon>
        <taxon>Spermatophyta</taxon>
        <taxon>Magnoliopsida</taxon>
        <taxon>eudicotyledons</taxon>
        <taxon>Gunneridae</taxon>
        <taxon>Pentapetalae</taxon>
        <taxon>rosids</taxon>
        <taxon>fabids</taxon>
        <taxon>Fagales</taxon>
        <taxon>Fagaceae</taxon>
        <taxon>Fagus</taxon>
    </lineage>
</organism>
<dbReference type="InterPro" id="IPR043502">
    <property type="entry name" value="DNA/RNA_pol_sf"/>
</dbReference>
<proteinExistence type="predicted"/>